<comment type="caution">
    <text evidence="4">The sequence shown here is derived from an EMBL/GenBank/DDBJ whole genome shotgun (WGS) entry which is preliminary data.</text>
</comment>
<dbReference type="Gene3D" id="2.60.40.1470">
    <property type="entry name" value="ApaG domain"/>
    <property type="match status" value="1"/>
</dbReference>
<dbReference type="SUPFAM" id="SSF110069">
    <property type="entry name" value="ApaG-like"/>
    <property type="match status" value="1"/>
</dbReference>
<protein>
    <recommendedName>
        <fullName evidence="1 2">Protein ApaG</fullName>
    </recommendedName>
</protein>
<dbReference type="PROSITE" id="PS51087">
    <property type="entry name" value="APAG"/>
    <property type="match status" value="1"/>
</dbReference>
<sequence>MYSEETRGIEVVVEPTYLADQSAPSDDHYFWAYTVRIVNQSDDTVQLLSRHWKITDASGRVQEVRGAGVVGEQPVLRPGASYQYTSGCPLATTSGIMVGSYQMQTRDGDVFAVAIPAFPLDIPDLPRVLN</sequence>
<feature type="domain" description="ApaG" evidence="3">
    <location>
        <begin position="3"/>
        <end position="127"/>
    </location>
</feature>
<evidence type="ECO:0000256" key="1">
    <source>
        <dbReference type="ARBA" id="ARBA00017693"/>
    </source>
</evidence>
<organism evidence="4 5">
    <name type="scientific">Breoghania corrubedonensis</name>
    <dbReference type="NCBI Taxonomy" id="665038"/>
    <lineage>
        <taxon>Bacteria</taxon>
        <taxon>Pseudomonadati</taxon>
        <taxon>Pseudomonadota</taxon>
        <taxon>Alphaproteobacteria</taxon>
        <taxon>Hyphomicrobiales</taxon>
        <taxon>Stappiaceae</taxon>
        <taxon>Breoghania</taxon>
    </lineage>
</organism>
<dbReference type="RefSeq" id="WP_107987744.1">
    <property type="nucleotide sequence ID" value="NZ_QAYG01000001.1"/>
</dbReference>
<dbReference type="PANTHER" id="PTHR14289">
    <property type="entry name" value="F-BOX ONLY PROTEIN 3"/>
    <property type="match status" value="1"/>
</dbReference>
<gene>
    <name evidence="2" type="primary">apaG</name>
    <name evidence="4" type="ORF">C8N35_101165</name>
</gene>
<dbReference type="OrthoDB" id="9795226at2"/>
<dbReference type="InterPro" id="IPR036767">
    <property type="entry name" value="ApaG_sf"/>
</dbReference>
<reference evidence="4 5" key="1">
    <citation type="submission" date="2018-04" db="EMBL/GenBank/DDBJ databases">
        <title>Genomic Encyclopedia of Archaeal and Bacterial Type Strains, Phase II (KMG-II): from individual species to whole genera.</title>
        <authorList>
            <person name="Goeker M."/>
        </authorList>
    </citation>
    <scope>NUCLEOTIDE SEQUENCE [LARGE SCALE GENOMIC DNA]</scope>
    <source>
        <strain evidence="4 5">DSM 23382</strain>
    </source>
</reference>
<evidence type="ECO:0000256" key="2">
    <source>
        <dbReference type="HAMAP-Rule" id="MF_00791"/>
    </source>
</evidence>
<accession>A0A2T5VEE5</accession>
<dbReference type="Pfam" id="PF04379">
    <property type="entry name" value="DUF525"/>
    <property type="match status" value="1"/>
</dbReference>
<dbReference type="EMBL" id="QAYG01000001">
    <property type="protein sequence ID" value="PTW62130.1"/>
    <property type="molecule type" value="Genomic_DNA"/>
</dbReference>
<evidence type="ECO:0000313" key="5">
    <source>
        <dbReference type="Proteomes" id="UP000244081"/>
    </source>
</evidence>
<dbReference type="InterPro" id="IPR007474">
    <property type="entry name" value="ApaG_domain"/>
</dbReference>
<proteinExistence type="inferred from homology"/>
<dbReference type="NCBIfam" id="NF003967">
    <property type="entry name" value="PRK05461.1"/>
    <property type="match status" value="1"/>
</dbReference>
<dbReference type="PANTHER" id="PTHR14289:SF16">
    <property type="entry name" value="POLYMERASE DELTA-INTERACTING PROTEIN 2"/>
    <property type="match status" value="1"/>
</dbReference>
<evidence type="ECO:0000259" key="3">
    <source>
        <dbReference type="PROSITE" id="PS51087"/>
    </source>
</evidence>
<keyword evidence="5" id="KW-1185">Reference proteome</keyword>
<evidence type="ECO:0000313" key="4">
    <source>
        <dbReference type="EMBL" id="PTW62130.1"/>
    </source>
</evidence>
<dbReference type="AlphaFoldDB" id="A0A2T5VEE5"/>
<dbReference type="Proteomes" id="UP000244081">
    <property type="component" value="Unassembled WGS sequence"/>
</dbReference>
<name>A0A2T5VEE5_9HYPH</name>
<dbReference type="InterPro" id="IPR023065">
    <property type="entry name" value="Uncharacterised_ApaG"/>
</dbReference>
<dbReference type="HAMAP" id="MF_00791">
    <property type="entry name" value="ApaG"/>
    <property type="match status" value="1"/>
</dbReference>
<dbReference type="GO" id="GO:0070987">
    <property type="term" value="P:error-free translesion synthesis"/>
    <property type="evidence" value="ECO:0007669"/>
    <property type="project" value="TreeGrafter"/>
</dbReference>